<evidence type="ECO:0000256" key="1">
    <source>
        <dbReference type="ARBA" id="ARBA00006354"/>
    </source>
</evidence>
<dbReference type="InterPro" id="IPR027417">
    <property type="entry name" value="P-loop_NTPase"/>
</dbReference>
<dbReference type="SUPFAM" id="SSF54211">
    <property type="entry name" value="Ribosomal protein S5 domain 2-like"/>
    <property type="match status" value="1"/>
</dbReference>
<dbReference type="NCBIfam" id="TIGR00368">
    <property type="entry name" value="YifB family Mg chelatase-like AAA ATPase"/>
    <property type="match status" value="1"/>
</dbReference>
<dbReference type="Gene3D" id="3.40.50.300">
    <property type="entry name" value="P-loop containing nucleotide triphosphate hydrolases"/>
    <property type="match status" value="1"/>
</dbReference>
<dbReference type="InterPro" id="IPR001208">
    <property type="entry name" value="MCM_dom"/>
</dbReference>
<proteinExistence type="inferred from homology"/>
<evidence type="ECO:0000313" key="8">
    <source>
        <dbReference type="Proteomes" id="UP000092871"/>
    </source>
</evidence>
<dbReference type="NCBIfam" id="NF007365">
    <property type="entry name" value="PRK09862.1"/>
    <property type="match status" value="1"/>
</dbReference>
<dbReference type="InterPro" id="IPR000523">
    <property type="entry name" value="Mg_chelatse_chII-like_cat_dom"/>
</dbReference>
<evidence type="ECO:0000313" key="7">
    <source>
        <dbReference type="Proteomes" id="UP000092840"/>
    </source>
</evidence>
<dbReference type="InterPro" id="IPR025158">
    <property type="entry name" value="Mg_chelat-rel_C"/>
</dbReference>
<keyword evidence="7" id="KW-1185">Reference proteome</keyword>
<dbReference type="EMBL" id="FLRB01000012">
    <property type="protein sequence ID" value="SBT21454.1"/>
    <property type="molecule type" value="Genomic_DNA"/>
</dbReference>
<evidence type="ECO:0000256" key="3">
    <source>
        <dbReference type="ARBA" id="ARBA00022840"/>
    </source>
</evidence>
<organism evidence="5 8">
    <name type="scientific">Marinomonas gallaica</name>
    <dbReference type="NCBI Taxonomy" id="1806667"/>
    <lineage>
        <taxon>Bacteria</taxon>
        <taxon>Pseudomonadati</taxon>
        <taxon>Pseudomonadota</taxon>
        <taxon>Gammaproteobacteria</taxon>
        <taxon>Oceanospirillales</taxon>
        <taxon>Oceanospirillaceae</taxon>
        <taxon>Marinomonas</taxon>
    </lineage>
</organism>
<dbReference type="Gene3D" id="3.30.230.10">
    <property type="match status" value="1"/>
</dbReference>
<dbReference type="PRINTS" id="PR01657">
    <property type="entry name" value="MCMFAMILY"/>
</dbReference>
<dbReference type="AlphaFoldDB" id="A0A1C3JMK8"/>
<dbReference type="Proteomes" id="UP000092840">
    <property type="component" value="Unassembled WGS sequence"/>
</dbReference>
<reference evidence="6 7" key="1">
    <citation type="submission" date="2016-06" db="EMBL/GenBank/DDBJ databases">
        <authorList>
            <person name="Rodrigo-Torres L."/>
            <person name="Arahal D.R."/>
        </authorList>
    </citation>
    <scope>NUCLEOTIDE SEQUENCE [LARGE SCALE GENOMIC DNA]</scope>
    <source>
        <strain evidence="6 7">CECT 5116</strain>
    </source>
</reference>
<dbReference type="GO" id="GO:0003677">
    <property type="term" value="F:DNA binding"/>
    <property type="evidence" value="ECO:0007669"/>
    <property type="project" value="InterPro"/>
</dbReference>
<dbReference type="Proteomes" id="UP000092871">
    <property type="component" value="Unassembled WGS sequence"/>
</dbReference>
<dbReference type="Pfam" id="PF13541">
    <property type="entry name" value="ChlI"/>
    <property type="match status" value="1"/>
</dbReference>
<evidence type="ECO:0000313" key="5">
    <source>
        <dbReference type="EMBL" id="SBT16406.1"/>
    </source>
</evidence>
<dbReference type="EMBL" id="FLRA01000002">
    <property type="protein sequence ID" value="SBT16406.1"/>
    <property type="molecule type" value="Genomic_DNA"/>
</dbReference>
<evidence type="ECO:0000256" key="2">
    <source>
        <dbReference type="ARBA" id="ARBA00022741"/>
    </source>
</evidence>
<comment type="similarity">
    <text evidence="1">Belongs to the Mg-chelatase subunits D/I family. ComM subfamily.</text>
</comment>
<dbReference type="InterPro" id="IPR020568">
    <property type="entry name" value="Ribosomal_Su5_D2-typ_SF"/>
</dbReference>
<sequence>MSLATIYSRARVGVSAPLVTVETHISNGLPSLNIVGLPEAAVREAKDRVRSAIINSKFEFPLRRITINLAPADLPKEGGRYDLAIAISILLASGQLGEIELRDTEFVGELALSGDLRGIPGVLPSAMAAKEAQRKMIVPADNRNEAGLVDHEIFFAHHLTQVTAALMKLSTLQRCEVEEVYVEDVIGHRDMADVKGQYQARRALEVAAAGGHNLLFVGPPGTGKTMLASRLPGIMPRMTEPEALEVAAVQSVSGRKMGTDWHWSERPFRSPHHSSSAAALVGGGSIPKPGEASLSHRGVLFLDELPEFDRKVLEVLREPLENGEVHISRARGQVTYPARFQLVAAMNASNEAYSGGQDYYQSSASQKYLRKLSAPFLDRIDLHVEVPPLPTDVLVNQSEMGEASSAVRQRVEAAVARQRARQGVQNAQLSGRELERICALSESDKLFMQQALERLKLSARAYHRVLRVALTLADLESVDVARKHLMESLSYRKMEKMLATVVGGDDFIRSSVRYKPHITPRVNG</sequence>
<name>A0A1C3JMK8_9GAMM</name>
<dbReference type="Pfam" id="PF13335">
    <property type="entry name" value="Mg_chelatase_C"/>
    <property type="match status" value="1"/>
</dbReference>
<dbReference type="Pfam" id="PF01078">
    <property type="entry name" value="Mg_chelatase"/>
    <property type="match status" value="1"/>
</dbReference>
<feature type="domain" description="AAA+ ATPase" evidence="4">
    <location>
        <begin position="210"/>
        <end position="390"/>
    </location>
</feature>
<dbReference type="SUPFAM" id="SSF52540">
    <property type="entry name" value="P-loop containing nucleoside triphosphate hydrolases"/>
    <property type="match status" value="1"/>
</dbReference>
<evidence type="ECO:0000259" key="4">
    <source>
        <dbReference type="SMART" id="SM00382"/>
    </source>
</evidence>
<dbReference type="InterPro" id="IPR045006">
    <property type="entry name" value="CHLI-like"/>
</dbReference>
<keyword evidence="3" id="KW-0067">ATP-binding</keyword>
<keyword evidence="2" id="KW-0547">Nucleotide-binding</keyword>
<accession>A0A1C3JMK8</accession>
<dbReference type="GO" id="GO:0005524">
    <property type="term" value="F:ATP binding"/>
    <property type="evidence" value="ECO:0007669"/>
    <property type="project" value="UniProtKB-KW"/>
</dbReference>
<protein>
    <submittedName>
        <fullName evidence="5">Competence protein ComM</fullName>
    </submittedName>
</protein>
<evidence type="ECO:0000313" key="6">
    <source>
        <dbReference type="EMBL" id="SBT21454.1"/>
    </source>
</evidence>
<dbReference type="RefSeq" id="WP_083202965.1">
    <property type="nucleotide sequence ID" value="NZ_FLRA01000002.1"/>
</dbReference>
<dbReference type="InterPro" id="IPR004482">
    <property type="entry name" value="Mg_chelat-rel"/>
</dbReference>
<dbReference type="PANTHER" id="PTHR32039:SF7">
    <property type="entry name" value="COMPETENCE PROTEIN COMM"/>
    <property type="match status" value="1"/>
</dbReference>
<dbReference type="InterPro" id="IPR014721">
    <property type="entry name" value="Ribsml_uS5_D2-typ_fold_subgr"/>
</dbReference>
<dbReference type="OrthoDB" id="9813147at2"/>
<dbReference type="PANTHER" id="PTHR32039">
    <property type="entry name" value="MAGNESIUM-CHELATASE SUBUNIT CHLI"/>
    <property type="match status" value="1"/>
</dbReference>
<gene>
    <name evidence="5" type="primary">comM</name>
    <name evidence="5" type="ORF">MGA5115_00487</name>
    <name evidence="6" type="ORF">MGA5116_02048</name>
</gene>
<reference evidence="5 8" key="2">
    <citation type="submission" date="2016-06" db="EMBL/GenBank/DDBJ databases">
        <authorList>
            <person name="Kjaerup R.B."/>
            <person name="Dalgaard T.S."/>
            <person name="Juul-Madsen H.R."/>
        </authorList>
    </citation>
    <scope>NUCLEOTIDE SEQUENCE [LARGE SCALE GENOMIC DNA]</scope>
    <source>
        <strain evidence="5 8">CECT 5115</strain>
    </source>
</reference>
<dbReference type="InterPro" id="IPR003593">
    <property type="entry name" value="AAA+_ATPase"/>
</dbReference>
<dbReference type="SMART" id="SM00382">
    <property type="entry name" value="AAA"/>
    <property type="match status" value="1"/>
</dbReference>